<keyword evidence="1" id="KW-1133">Transmembrane helix</keyword>
<proteinExistence type="predicted"/>
<dbReference type="NCBIfam" id="TIGR02281">
    <property type="entry name" value="clan_AA_DTGA"/>
    <property type="match status" value="1"/>
</dbReference>
<keyword evidence="3" id="KW-1185">Reference proteome</keyword>
<dbReference type="Pfam" id="PF13975">
    <property type="entry name" value="gag-asp_proteas"/>
    <property type="match status" value="1"/>
</dbReference>
<dbReference type="AlphaFoldDB" id="A0A1L9NUT8"/>
<dbReference type="SUPFAM" id="SSF50630">
    <property type="entry name" value="Acid proteases"/>
    <property type="match status" value="1"/>
</dbReference>
<sequence>MAQLSGDDFGNLIYLVLLGGVIAFWFFTSSRGSMNKVLQQMSVWALIFIGVIAAYGMWGDIRQTVVPQQSVISGGERIELPRARDGHYYATAMVNDVPIRFVVDTGATGVVLRKADAFAAGIDPDELAFVREAMTANGSVRIASVRTDSFGFAGAELPRFRVDVNEGQMSQSLMGMSYLQTFERIEISGGTLVLVR</sequence>
<dbReference type="InterPro" id="IPR034122">
    <property type="entry name" value="Retropepsin-like_bacterial"/>
</dbReference>
<keyword evidence="1" id="KW-0812">Transmembrane</keyword>
<comment type="caution">
    <text evidence="2">The sequence shown here is derived from an EMBL/GenBank/DDBJ whole genome shotgun (WGS) entry which is preliminary data.</text>
</comment>
<dbReference type="OrthoDB" id="7595324at2"/>
<dbReference type="CDD" id="cd05483">
    <property type="entry name" value="retropepsin_like_bacteria"/>
    <property type="match status" value="1"/>
</dbReference>
<gene>
    <name evidence="2" type="ORF">PFRI_27940</name>
</gene>
<feature type="transmembrane region" description="Helical" evidence="1">
    <location>
        <begin position="41"/>
        <end position="58"/>
    </location>
</feature>
<reference evidence="2 3" key="1">
    <citation type="submission" date="2016-10" db="EMBL/GenBank/DDBJ databases">
        <title>Genome sequence of Planktotalea frisia SH6-1.</title>
        <authorList>
            <person name="Poehlein A."/>
            <person name="Bakenhus I."/>
            <person name="Voget S."/>
            <person name="Brinkhoff T."/>
            <person name="Simon M."/>
        </authorList>
    </citation>
    <scope>NUCLEOTIDE SEQUENCE [LARGE SCALE GENOMIC DNA]</scope>
    <source>
        <strain evidence="2 3">SH6-1</strain>
    </source>
</reference>
<feature type="transmembrane region" description="Helical" evidence="1">
    <location>
        <begin position="12"/>
        <end position="29"/>
    </location>
</feature>
<dbReference type="RefSeq" id="WP_072631314.1">
    <property type="nucleotide sequence ID" value="NZ_JABBAN010000177.1"/>
</dbReference>
<evidence type="ECO:0008006" key="4">
    <source>
        <dbReference type="Google" id="ProtNLM"/>
    </source>
</evidence>
<dbReference type="EMBL" id="MLCB01000159">
    <property type="protein sequence ID" value="OJI93019.1"/>
    <property type="molecule type" value="Genomic_DNA"/>
</dbReference>
<dbReference type="Proteomes" id="UP000184514">
    <property type="component" value="Unassembled WGS sequence"/>
</dbReference>
<dbReference type="InterPro" id="IPR011969">
    <property type="entry name" value="Clan_AA_Asp_peptidase_C"/>
</dbReference>
<name>A0A1L9NUT8_9RHOB</name>
<keyword evidence="1" id="KW-0472">Membrane</keyword>
<evidence type="ECO:0000313" key="3">
    <source>
        <dbReference type="Proteomes" id="UP000184514"/>
    </source>
</evidence>
<evidence type="ECO:0000313" key="2">
    <source>
        <dbReference type="EMBL" id="OJI93019.1"/>
    </source>
</evidence>
<dbReference type="InterPro" id="IPR021109">
    <property type="entry name" value="Peptidase_aspartic_dom_sf"/>
</dbReference>
<dbReference type="Gene3D" id="2.40.70.10">
    <property type="entry name" value="Acid Proteases"/>
    <property type="match status" value="1"/>
</dbReference>
<dbReference type="STRING" id="696762.PFRI_27940"/>
<evidence type="ECO:0000256" key="1">
    <source>
        <dbReference type="SAM" id="Phobius"/>
    </source>
</evidence>
<protein>
    <recommendedName>
        <fullName evidence="4">Retroviral aspartyl protease</fullName>
    </recommendedName>
</protein>
<accession>A0A1L9NUT8</accession>
<organism evidence="2 3">
    <name type="scientific">Planktotalea frisia</name>
    <dbReference type="NCBI Taxonomy" id="696762"/>
    <lineage>
        <taxon>Bacteria</taxon>
        <taxon>Pseudomonadati</taxon>
        <taxon>Pseudomonadota</taxon>
        <taxon>Alphaproteobacteria</taxon>
        <taxon>Rhodobacterales</taxon>
        <taxon>Paracoccaceae</taxon>
        <taxon>Planktotalea</taxon>
    </lineage>
</organism>